<dbReference type="InterPro" id="IPR005025">
    <property type="entry name" value="FMN_Rdtase-like_dom"/>
</dbReference>
<dbReference type="SUPFAM" id="SSF52218">
    <property type="entry name" value="Flavoproteins"/>
    <property type="match status" value="1"/>
</dbReference>
<evidence type="ECO:0000256" key="1">
    <source>
        <dbReference type="ARBA" id="ARBA00022630"/>
    </source>
</evidence>
<dbReference type="InterPro" id="IPR029039">
    <property type="entry name" value="Flavoprotein-like_sf"/>
</dbReference>
<comment type="caution">
    <text evidence="4">The sequence shown here is derived from an EMBL/GenBank/DDBJ whole genome shotgun (WGS) entry which is preliminary data.</text>
</comment>
<accession>A0ABQ1EEF7</accession>
<dbReference type="InterPro" id="IPR051796">
    <property type="entry name" value="ISF_SsuE-like"/>
</dbReference>
<dbReference type="PANTHER" id="PTHR43278:SF2">
    <property type="entry name" value="IRON-SULFUR FLAVOPROTEIN"/>
    <property type="match status" value="1"/>
</dbReference>
<evidence type="ECO:0000313" key="4">
    <source>
        <dbReference type="EMBL" id="GFZ33203.1"/>
    </source>
</evidence>
<evidence type="ECO:0000256" key="2">
    <source>
        <dbReference type="ARBA" id="ARBA00022643"/>
    </source>
</evidence>
<dbReference type="Gene3D" id="3.40.50.360">
    <property type="match status" value="1"/>
</dbReference>
<proteinExistence type="predicted"/>
<dbReference type="EMBL" id="BMBA01000004">
    <property type="protein sequence ID" value="GFZ33203.1"/>
    <property type="molecule type" value="Genomic_DNA"/>
</dbReference>
<evidence type="ECO:0000313" key="5">
    <source>
        <dbReference type="Proteomes" id="UP000663802"/>
    </source>
</evidence>
<dbReference type="Proteomes" id="UP000663802">
    <property type="component" value="Unassembled WGS sequence"/>
</dbReference>
<sequence length="229" mass="26207">MKKIVAIVGSPKPAEQSVTVNIINDFLNLLIKNNKDIQSEVLVLSQKNILPCKGCMLCTKNGNCLLNDDFSLIRKAMKEADLLFFASPVHFNHVSSLFQNFIERSLIDLHTFEHIGKPFVNFITTNGSGEREADKYLTKIGLLFGAIKIGSVIKIENEKFDVDSLNKLAQRVSMILTKEKKVKPKLMNTMYFSSMKSIIKSNGKYFQYESKVWEERNWMNKSYKEIIKV</sequence>
<keyword evidence="5" id="KW-1185">Reference proteome</keyword>
<keyword evidence="2" id="KW-0288">FMN</keyword>
<evidence type="ECO:0000259" key="3">
    <source>
        <dbReference type="Pfam" id="PF03358"/>
    </source>
</evidence>
<protein>
    <recommendedName>
        <fullName evidence="3">NADPH-dependent FMN reductase-like domain-containing protein</fullName>
    </recommendedName>
</protein>
<dbReference type="PANTHER" id="PTHR43278">
    <property type="entry name" value="NAD(P)H-DEPENDENT FMN-CONTAINING OXIDOREDUCTASE YWQN-RELATED"/>
    <property type="match status" value="1"/>
</dbReference>
<name>A0ABQ1EEF7_9CLOT</name>
<keyword evidence="1" id="KW-0285">Flavoprotein</keyword>
<gene>
    <name evidence="4" type="ORF">CSC2_37290</name>
</gene>
<dbReference type="Pfam" id="PF03358">
    <property type="entry name" value="FMN_red"/>
    <property type="match status" value="1"/>
</dbReference>
<feature type="domain" description="NADPH-dependent FMN reductase-like" evidence="3">
    <location>
        <begin position="3"/>
        <end position="152"/>
    </location>
</feature>
<organism evidence="4 5">
    <name type="scientific">Clostridium zeae</name>
    <dbReference type="NCBI Taxonomy" id="2759022"/>
    <lineage>
        <taxon>Bacteria</taxon>
        <taxon>Bacillati</taxon>
        <taxon>Bacillota</taxon>
        <taxon>Clostridia</taxon>
        <taxon>Eubacteriales</taxon>
        <taxon>Clostridiaceae</taxon>
        <taxon>Clostridium</taxon>
    </lineage>
</organism>
<reference evidence="4 5" key="1">
    <citation type="journal article" date="2021" name="Int. J. Syst. Evol. Microbiol.">
        <title>Clostridium zeae sp. nov., isolated from corn silage.</title>
        <authorList>
            <person name="Kobayashi H."/>
            <person name="Tanizawa Y."/>
            <person name="Yagura M."/>
            <person name="Sakamoto M."/>
            <person name="Ohkuma M."/>
            <person name="Tohno M."/>
        </authorList>
    </citation>
    <scope>NUCLEOTIDE SEQUENCE [LARGE SCALE GENOMIC DNA]</scope>
    <source>
        <strain evidence="4 5">CSC2</strain>
    </source>
</reference>
<dbReference type="RefSeq" id="WP_206871441.1">
    <property type="nucleotide sequence ID" value="NZ_BMBA01000004.1"/>
</dbReference>